<evidence type="ECO:0000313" key="2">
    <source>
        <dbReference type="Proteomes" id="UP001164539"/>
    </source>
</evidence>
<keyword evidence="2" id="KW-1185">Reference proteome</keyword>
<accession>A0ACC1YMD7</accession>
<reference evidence="1 2" key="1">
    <citation type="journal article" date="2023" name="Science">
        <title>Complex scaffold remodeling in plant triterpene biosynthesis.</title>
        <authorList>
            <person name="De La Pena R."/>
            <person name="Hodgson H."/>
            <person name="Liu J.C."/>
            <person name="Stephenson M.J."/>
            <person name="Martin A.C."/>
            <person name="Owen C."/>
            <person name="Harkess A."/>
            <person name="Leebens-Mack J."/>
            <person name="Jimenez L.E."/>
            <person name="Osbourn A."/>
            <person name="Sattely E.S."/>
        </authorList>
    </citation>
    <scope>NUCLEOTIDE SEQUENCE [LARGE SCALE GENOMIC DNA]</scope>
    <source>
        <strain evidence="2">cv. JPN11</strain>
        <tissue evidence="1">Leaf</tissue>
    </source>
</reference>
<dbReference type="EMBL" id="CM051395">
    <property type="protein sequence ID" value="KAJ4724352.1"/>
    <property type="molecule type" value="Genomic_DNA"/>
</dbReference>
<protein>
    <submittedName>
        <fullName evidence="1">Kinase-like protein</fullName>
    </submittedName>
</protein>
<evidence type="ECO:0000313" key="1">
    <source>
        <dbReference type="EMBL" id="KAJ4724352.1"/>
    </source>
</evidence>
<organism evidence="1 2">
    <name type="scientific">Melia azedarach</name>
    <name type="common">Chinaberry tree</name>
    <dbReference type="NCBI Taxonomy" id="155640"/>
    <lineage>
        <taxon>Eukaryota</taxon>
        <taxon>Viridiplantae</taxon>
        <taxon>Streptophyta</taxon>
        <taxon>Embryophyta</taxon>
        <taxon>Tracheophyta</taxon>
        <taxon>Spermatophyta</taxon>
        <taxon>Magnoliopsida</taxon>
        <taxon>eudicotyledons</taxon>
        <taxon>Gunneridae</taxon>
        <taxon>Pentapetalae</taxon>
        <taxon>rosids</taxon>
        <taxon>malvids</taxon>
        <taxon>Sapindales</taxon>
        <taxon>Meliaceae</taxon>
        <taxon>Melia</taxon>
    </lineage>
</organism>
<gene>
    <name evidence="1" type="ORF">OWV82_003353</name>
</gene>
<proteinExistence type="predicted"/>
<name>A0ACC1YMD7_MELAZ</name>
<sequence>MDKYLAIKEIGDGTYGTVWRAVNKHSGEVVAFKLLKRRYSSWEECLNLREVKCLRKLNHPNIVRLKELIWEYGTLGFVLEHMEYNLCQLIRGRNYQLFSEAEVGKWCFQVFQGLNYMHQQGYFHRDLKPDNLLVSNDIIKIADFGQAKEINSPPPHTVKISAQWFRAPEVLLKSSTYTAKVDMWAMGAILAELITLRPLFPGLNEVHQVYTICSVIGSPTMDTWAEGLYVAKALKYQFPQLAGINLSALMPSASENAISLIRSLCSWDPSKRPTAAEALQHPFFHSCFYIPRPLHSRPAVDAISQSDATRLTMLQQGSRMYFRDIPNSMLVNNFSPPSPSTGVQHISAQQQTYYPAPGRIAHGVSDTAGIFVNMISASQRQDVAQQELPPMALQQGAREYVHLTGVQWNAESEGLFLKPV</sequence>
<comment type="caution">
    <text evidence="1">The sequence shown here is derived from an EMBL/GenBank/DDBJ whole genome shotgun (WGS) entry which is preliminary data.</text>
</comment>
<dbReference type="Proteomes" id="UP001164539">
    <property type="component" value="Chromosome 2"/>
</dbReference>